<reference evidence="1 2" key="1">
    <citation type="submission" date="2018-04" db="EMBL/GenBank/DDBJ databases">
        <title>Genomic Encyclopedia of Archaeal and Bacterial Type Strains, Phase II (KMG-II): from individual species to whole genera.</title>
        <authorList>
            <person name="Goeker M."/>
        </authorList>
    </citation>
    <scope>NUCLEOTIDE SEQUENCE [LARGE SCALE GENOMIC DNA]</scope>
    <source>
        <strain evidence="1 2">DSM 29955</strain>
    </source>
</reference>
<evidence type="ECO:0000313" key="2">
    <source>
        <dbReference type="Proteomes" id="UP000244523"/>
    </source>
</evidence>
<evidence type="ECO:0000313" key="1">
    <source>
        <dbReference type="EMBL" id="PUB10829.1"/>
    </source>
</evidence>
<comment type="caution">
    <text evidence="1">The sequence shown here is derived from an EMBL/GenBank/DDBJ whole genome shotgun (WGS) entry which is preliminary data.</text>
</comment>
<accession>A0A2T6K7W6</accession>
<name>A0A2T6K7W6_9RHOB</name>
<sequence length="92" mass="9771">MTSDPKPTEFDPPTLSLDVILGPTSLTLLRDDIVLLFDGDTGLLLEANEKAMFALGFDPDSPIAPSFKETVVPYGDLPCLTSAPMGPNSCIC</sequence>
<dbReference type="RefSeq" id="WP_108388279.1">
    <property type="nucleotide sequence ID" value="NZ_QBUD01000016.1"/>
</dbReference>
<dbReference type="Proteomes" id="UP000244523">
    <property type="component" value="Unassembled WGS sequence"/>
</dbReference>
<gene>
    <name evidence="1" type="ORF">C8N45_1161</name>
</gene>
<proteinExistence type="predicted"/>
<dbReference type="EMBL" id="QBUD01000016">
    <property type="protein sequence ID" value="PUB10829.1"/>
    <property type="molecule type" value="Genomic_DNA"/>
</dbReference>
<protein>
    <submittedName>
        <fullName evidence="1">Uncharacterized protein</fullName>
    </submittedName>
</protein>
<keyword evidence="2" id="KW-1185">Reference proteome</keyword>
<organism evidence="1 2">
    <name type="scientific">Yoonia sediminilitoris</name>
    <dbReference type="NCBI Taxonomy" id="1286148"/>
    <lineage>
        <taxon>Bacteria</taxon>
        <taxon>Pseudomonadati</taxon>
        <taxon>Pseudomonadota</taxon>
        <taxon>Alphaproteobacteria</taxon>
        <taxon>Rhodobacterales</taxon>
        <taxon>Paracoccaceae</taxon>
        <taxon>Yoonia</taxon>
    </lineage>
</organism>
<dbReference type="AlphaFoldDB" id="A0A2T6K7W6"/>